<dbReference type="GeneID" id="11521488"/>
<accession>G2QWW2</accession>
<organism evidence="1 2">
    <name type="scientific">Thermothielavioides terrestris (strain ATCC 38088 / NRRL 8126)</name>
    <name type="common">Thielavia terrestris</name>
    <dbReference type="NCBI Taxonomy" id="578455"/>
    <lineage>
        <taxon>Eukaryota</taxon>
        <taxon>Fungi</taxon>
        <taxon>Dikarya</taxon>
        <taxon>Ascomycota</taxon>
        <taxon>Pezizomycotina</taxon>
        <taxon>Sordariomycetes</taxon>
        <taxon>Sordariomycetidae</taxon>
        <taxon>Sordariales</taxon>
        <taxon>Chaetomiaceae</taxon>
        <taxon>Thermothielavioides</taxon>
        <taxon>Thermothielavioides terrestris</taxon>
    </lineage>
</organism>
<sequence length="144" mass="15489">MGQQLSGEGTLDSYSSTIYRKAFGSVDTINLIKALNATFGILSTPNAVWTVDRFSRNTKSYGVGIGIAFLAFLGQLHGNAKVAPGQQASIEIDLAHSGRRGHLSSFLYPLRSQQSPSTSLWRMALRVYRGIDGAVPFAPLAEPS</sequence>
<proteinExistence type="predicted"/>
<dbReference type="InterPro" id="IPR036259">
    <property type="entry name" value="MFS_trans_sf"/>
</dbReference>
<dbReference type="OrthoDB" id="6612291at2759"/>
<keyword evidence="2" id="KW-1185">Reference proteome</keyword>
<dbReference type="AlphaFoldDB" id="G2QWW2"/>
<dbReference type="HOGENOM" id="CLU_1797787_0_0_1"/>
<protein>
    <submittedName>
        <fullName evidence="1">Uncharacterized protein</fullName>
    </submittedName>
</protein>
<dbReference type="RefSeq" id="XP_003649462.1">
    <property type="nucleotide sequence ID" value="XM_003649414.1"/>
</dbReference>
<reference evidence="1 2" key="1">
    <citation type="journal article" date="2011" name="Nat. Biotechnol.">
        <title>Comparative genomic analysis of the thermophilic biomass-degrading fungi Myceliophthora thermophila and Thielavia terrestris.</title>
        <authorList>
            <person name="Berka R.M."/>
            <person name="Grigoriev I.V."/>
            <person name="Otillar R."/>
            <person name="Salamov A."/>
            <person name="Grimwood J."/>
            <person name="Reid I."/>
            <person name="Ishmael N."/>
            <person name="John T."/>
            <person name="Darmond C."/>
            <person name="Moisan M.-C."/>
            <person name="Henrissat B."/>
            <person name="Coutinho P.M."/>
            <person name="Lombard V."/>
            <person name="Natvig D.O."/>
            <person name="Lindquist E."/>
            <person name="Schmutz J."/>
            <person name="Lucas S."/>
            <person name="Harris P."/>
            <person name="Powlowski J."/>
            <person name="Bellemare A."/>
            <person name="Taylor D."/>
            <person name="Butler G."/>
            <person name="de Vries R.P."/>
            <person name="Allijn I.E."/>
            <person name="van den Brink J."/>
            <person name="Ushinsky S."/>
            <person name="Storms R."/>
            <person name="Powell A.J."/>
            <person name="Paulsen I.T."/>
            <person name="Elbourne L.D.H."/>
            <person name="Baker S.E."/>
            <person name="Magnuson J."/>
            <person name="LaBoissiere S."/>
            <person name="Clutterbuck A.J."/>
            <person name="Martinez D."/>
            <person name="Wogulis M."/>
            <person name="de Leon A.L."/>
            <person name="Rey M.W."/>
            <person name="Tsang A."/>
        </authorList>
    </citation>
    <scope>NUCLEOTIDE SEQUENCE [LARGE SCALE GENOMIC DNA]</scope>
    <source>
        <strain evidence="2">ATCC 38088 / NRRL 8126</strain>
    </source>
</reference>
<dbReference type="KEGG" id="ttt:THITE_154628"/>
<gene>
    <name evidence="1" type="ORF">THITE_154628</name>
</gene>
<dbReference type="Proteomes" id="UP000008181">
    <property type="component" value="Chromosome 1"/>
</dbReference>
<dbReference type="Gene3D" id="1.20.1250.20">
    <property type="entry name" value="MFS general substrate transporter like domains"/>
    <property type="match status" value="1"/>
</dbReference>
<evidence type="ECO:0000313" key="1">
    <source>
        <dbReference type="EMBL" id="AEO63126.1"/>
    </source>
</evidence>
<name>G2QWW2_THETT</name>
<dbReference type="EMBL" id="CP003009">
    <property type="protein sequence ID" value="AEO63126.1"/>
    <property type="molecule type" value="Genomic_DNA"/>
</dbReference>
<evidence type="ECO:0000313" key="2">
    <source>
        <dbReference type="Proteomes" id="UP000008181"/>
    </source>
</evidence>